<keyword evidence="2" id="KW-1185">Reference proteome</keyword>
<gene>
    <name evidence="1" type="ORF">Fmac_008259</name>
</gene>
<comment type="caution">
    <text evidence="1">The sequence shown here is derived from an EMBL/GenBank/DDBJ whole genome shotgun (WGS) entry which is preliminary data.</text>
</comment>
<protein>
    <submittedName>
        <fullName evidence="1">Uncharacterized protein</fullName>
    </submittedName>
</protein>
<dbReference type="AlphaFoldDB" id="A0ABD1MWZ4"/>
<dbReference type="EMBL" id="JBGMDY010000003">
    <property type="protein sequence ID" value="KAL2340319.1"/>
    <property type="molecule type" value="Genomic_DNA"/>
</dbReference>
<sequence>MSERSSLRANINFLRENLTTKVGNETHHRSLQAALSKIAQSRSESSLSERTVNHHHTNALLKSSTGLMMRIVWKRWISSNAAEECKPRSFNICSVDHRNEILITSGHFILALIAFPLMASRDIGTYNYTLKLNVPESIIHALFFSSRAHQVWEMVRLNCQDLPMLEEQVPGWLFENTSKRGIMVPVVLWVIWTARNKLVFE</sequence>
<dbReference type="Proteomes" id="UP001603857">
    <property type="component" value="Unassembled WGS sequence"/>
</dbReference>
<evidence type="ECO:0000313" key="2">
    <source>
        <dbReference type="Proteomes" id="UP001603857"/>
    </source>
</evidence>
<proteinExistence type="predicted"/>
<reference evidence="1 2" key="1">
    <citation type="submission" date="2024-08" db="EMBL/GenBank/DDBJ databases">
        <title>Insights into the chromosomal genome structure of Flemingia macrophylla.</title>
        <authorList>
            <person name="Ding Y."/>
            <person name="Zhao Y."/>
            <person name="Bi W."/>
            <person name="Wu M."/>
            <person name="Zhao G."/>
            <person name="Gong Y."/>
            <person name="Li W."/>
            <person name="Zhang P."/>
        </authorList>
    </citation>
    <scope>NUCLEOTIDE SEQUENCE [LARGE SCALE GENOMIC DNA]</scope>
    <source>
        <strain evidence="1">DYQJB</strain>
        <tissue evidence="1">Leaf</tissue>
    </source>
</reference>
<organism evidence="1 2">
    <name type="scientific">Flemingia macrophylla</name>
    <dbReference type="NCBI Taxonomy" id="520843"/>
    <lineage>
        <taxon>Eukaryota</taxon>
        <taxon>Viridiplantae</taxon>
        <taxon>Streptophyta</taxon>
        <taxon>Embryophyta</taxon>
        <taxon>Tracheophyta</taxon>
        <taxon>Spermatophyta</taxon>
        <taxon>Magnoliopsida</taxon>
        <taxon>eudicotyledons</taxon>
        <taxon>Gunneridae</taxon>
        <taxon>Pentapetalae</taxon>
        <taxon>rosids</taxon>
        <taxon>fabids</taxon>
        <taxon>Fabales</taxon>
        <taxon>Fabaceae</taxon>
        <taxon>Papilionoideae</taxon>
        <taxon>50 kb inversion clade</taxon>
        <taxon>NPAAA clade</taxon>
        <taxon>indigoferoid/millettioid clade</taxon>
        <taxon>Phaseoleae</taxon>
        <taxon>Flemingia</taxon>
    </lineage>
</organism>
<evidence type="ECO:0000313" key="1">
    <source>
        <dbReference type="EMBL" id="KAL2340319.1"/>
    </source>
</evidence>
<name>A0ABD1MWZ4_9FABA</name>
<accession>A0ABD1MWZ4</accession>